<reference evidence="2" key="1">
    <citation type="submission" date="2017-02" db="UniProtKB">
        <authorList>
            <consortium name="WormBaseParasite"/>
        </authorList>
    </citation>
    <scope>IDENTIFICATION</scope>
</reference>
<evidence type="ECO:0000313" key="1">
    <source>
        <dbReference type="Proteomes" id="UP000046392"/>
    </source>
</evidence>
<sequence>MGVIRSKPCSPLVKDHVYGWEAIQYIRMLKRDIHSVESHILLSKLKHEKPDGLPAYMREDSFKLWNRYCMAELFSDFERAITSRNCAPQDVPQYAYFIVEELDVGTVYEKLNQYGLPRNISLFLDNPGEFPVVFPEENMPEWKELYLHLHTSDIEGRLPPSLEVLHLELLWPDMILPYERLLAGLGRLKVLSARCCDTIANIPNIANLLPALEAVICHCPTNDCRCYRYLSGILPSMIGILPAKGSGRSHTTWVGHIYYKDVKILESICEVSLPRHLEYHLEFLELGAERKRRQQKRQQ</sequence>
<keyword evidence="1" id="KW-1185">Reference proteome</keyword>
<protein>
    <submittedName>
        <fullName evidence="2">Disease resistance protein RGA3</fullName>
    </submittedName>
</protein>
<organism evidence="1 2">
    <name type="scientific">Strongyloides papillosus</name>
    <name type="common">Intestinal threadworm</name>
    <dbReference type="NCBI Taxonomy" id="174720"/>
    <lineage>
        <taxon>Eukaryota</taxon>
        <taxon>Metazoa</taxon>
        <taxon>Ecdysozoa</taxon>
        <taxon>Nematoda</taxon>
        <taxon>Chromadorea</taxon>
        <taxon>Rhabditida</taxon>
        <taxon>Tylenchina</taxon>
        <taxon>Panagrolaimomorpha</taxon>
        <taxon>Strongyloidoidea</taxon>
        <taxon>Strongyloididae</taxon>
        <taxon>Strongyloides</taxon>
    </lineage>
</organism>
<evidence type="ECO:0000313" key="2">
    <source>
        <dbReference type="WBParaSite" id="SPAL_0000329700.1"/>
    </source>
</evidence>
<accession>A0A0N5BB87</accession>
<dbReference type="AlphaFoldDB" id="A0A0N5BB87"/>
<dbReference type="Proteomes" id="UP000046392">
    <property type="component" value="Unplaced"/>
</dbReference>
<dbReference type="WBParaSite" id="SPAL_0000329700.1">
    <property type="protein sequence ID" value="SPAL_0000329700.1"/>
    <property type="gene ID" value="SPAL_0000329700"/>
</dbReference>
<name>A0A0N5BB87_STREA</name>
<proteinExistence type="predicted"/>